<reference evidence="2" key="3">
    <citation type="submission" date="2006-01" db="EMBL/GenBank/DDBJ databases">
        <authorList>
            <person name="Buell R."/>
        </authorList>
    </citation>
    <scope>NUCLEOTIDE SEQUENCE</scope>
</reference>
<accession>Q2QVA4</accession>
<organism evidence="2">
    <name type="scientific">Oryza sativa subsp. japonica</name>
    <name type="common">Rice</name>
    <dbReference type="NCBI Taxonomy" id="39947"/>
    <lineage>
        <taxon>Eukaryota</taxon>
        <taxon>Viridiplantae</taxon>
        <taxon>Streptophyta</taxon>
        <taxon>Embryophyta</taxon>
        <taxon>Tracheophyta</taxon>
        <taxon>Spermatophyta</taxon>
        <taxon>Magnoliopsida</taxon>
        <taxon>Liliopsida</taxon>
        <taxon>Poales</taxon>
        <taxon>Poaceae</taxon>
        <taxon>BOP clade</taxon>
        <taxon>Oryzoideae</taxon>
        <taxon>Oryzeae</taxon>
        <taxon>Oryzinae</taxon>
        <taxon>Oryza</taxon>
        <taxon>Oryza sativa</taxon>
    </lineage>
</organism>
<name>Q2QVA4_ORYSJ</name>
<dbReference type="EMBL" id="DP000011">
    <property type="protein sequence ID" value="ABA96843.1"/>
    <property type="molecule type" value="Genomic_DNA"/>
</dbReference>
<proteinExistence type="predicted"/>
<evidence type="ECO:0000313" key="2">
    <source>
        <dbReference type="EMBL" id="ABA96843.1"/>
    </source>
</evidence>
<reference evidence="2" key="2">
    <citation type="submission" date="2005-04" db="EMBL/GenBank/DDBJ databases">
        <authorList>
            <person name="Buell C.R."/>
            <person name="Wing R.A."/>
            <person name="McCombie W.A."/>
            <person name="Ouyang S."/>
        </authorList>
    </citation>
    <scope>NUCLEOTIDE SEQUENCE</scope>
</reference>
<evidence type="ECO:0000256" key="1">
    <source>
        <dbReference type="SAM" id="MobiDB-lite"/>
    </source>
</evidence>
<feature type="compositionally biased region" description="Low complexity" evidence="1">
    <location>
        <begin position="1"/>
        <end position="13"/>
    </location>
</feature>
<protein>
    <submittedName>
        <fullName evidence="2">Uncharacterized protein</fullName>
    </submittedName>
</protein>
<feature type="region of interest" description="Disordered" evidence="1">
    <location>
        <begin position="1"/>
        <end position="39"/>
    </location>
</feature>
<reference evidence="2" key="1">
    <citation type="journal article" date="2005" name="BMC Biol.">
        <title>The sequence of rice chromosomes 11 and 12, rich in disease resistance genes and recent gene duplications.</title>
        <authorList>
            <consortium name="The rice chromosomes 11 and 12 sequencing consortia"/>
        </authorList>
    </citation>
    <scope>NUCLEOTIDE SEQUENCE [LARGE SCALE GENOMIC DNA]</scope>
</reference>
<gene>
    <name evidence="2" type="ordered locus">LOC_Os12g13490</name>
</gene>
<feature type="compositionally biased region" description="Polar residues" evidence="1">
    <location>
        <begin position="18"/>
        <end position="27"/>
    </location>
</feature>
<dbReference type="AlphaFoldDB" id="Q2QVA4"/>
<sequence length="102" mass="10956">MSSSASPFVAPSAEYAETTESSPPRKSNSGRDIEYAPGLLPNGGGLAPPVIGYHAPKTSSLLQGQMREPADVGRFYNQQFDVMASRPYGRPHRRCKVLTGGF</sequence>